<evidence type="ECO:0000256" key="1">
    <source>
        <dbReference type="SAM" id="MobiDB-lite"/>
    </source>
</evidence>
<dbReference type="PANTHER" id="PTHR16091:SF1">
    <property type="entry name" value="TETRATRICOPEPTIDE REPEAT PROTEIN 17"/>
    <property type="match status" value="1"/>
</dbReference>
<dbReference type="GO" id="GO:0015629">
    <property type="term" value="C:actin cytoskeleton"/>
    <property type="evidence" value="ECO:0007669"/>
    <property type="project" value="TreeGrafter"/>
</dbReference>
<dbReference type="OrthoDB" id="8904241at2759"/>
<feature type="region of interest" description="Disordered" evidence="1">
    <location>
        <begin position="260"/>
        <end position="435"/>
    </location>
</feature>
<dbReference type="GO" id="GO:0005737">
    <property type="term" value="C:cytoplasm"/>
    <property type="evidence" value="ECO:0007669"/>
    <property type="project" value="TreeGrafter"/>
</dbReference>
<dbReference type="PANTHER" id="PTHR16091">
    <property type="entry name" value="TTC17 PROTEIN"/>
    <property type="match status" value="1"/>
</dbReference>
<gene>
    <name evidence="2" type="primary">ttc17_2</name>
    <name evidence="2" type="ORF">EYF80_038490</name>
</gene>
<keyword evidence="3" id="KW-1185">Reference proteome</keyword>
<dbReference type="InterPro" id="IPR052630">
    <property type="entry name" value="TTC17"/>
</dbReference>
<reference evidence="2 3" key="1">
    <citation type="submission" date="2019-03" db="EMBL/GenBank/DDBJ databases">
        <title>First draft genome of Liparis tanakae, snailfish: a comprehensive survey of snailfish specific genes.</title>
        <authorList>
            <person name="Kim W."/>
            <person name="Song I."/>
            <person name="Jeong J.-H."/>
            <person name="Kim D."/>
            <person name="Kim S."/>
            <person name="Ryu S."/>
            <person name="Song J.Y."/>
            <person name="Lee S.K."/>
        </authorList>
    </citation>
    <scope>NUCLEOTIDE SEQUENCE [LARGE SCALE GENOMIC DNA]</scope>
    <source>
        <tissue evidence="2">Muscle</tissue>
    </source>
</reference>
<dbReference type="GO" id="GO:0044782">
    <property type="term" value="P:cilium organization"/>
    <property type="evidence" value="ECO:0007669"/>
    <property type="project" value="TreeGrafter"/>
</dbReference>
<feature type="compositionally biased region" description="Basic and acidic residues" evidence="1">
    <location>
        <begin position="383"/>
        <end position="393"/>
    </location>
</feature>
<dbReference type="Gene3D" id="1.25.40.10">
    <property type="entry name" value="Tetratricopeptide repeat domain"/>
    <property type="match status" value="1"/>
</dbReference>
<feature type="compositionally biased region" description="Gly residues" evidence="1">
    <location>
        <begin position="335"/>
        <end position="344"/>
    </location>
</feature>
<proteinExistence type="predicted"/>
<sequence>MADLGKIRPESSPRLVNCSRRTSLRGKLFILLCALIVDSGGATTHWVVTEDGKIQQQVDSPLNLKHPHDVVIFMRQETRVNYLKKLEGVQERANLTSPLLSKEDPIFSSLSHRLGRSVDDVGHRIQQELLRNSSSWVLYNMASFYWRMKNEPQRAVDCVVRALHFSPRQHKDVALVNMANILHRAHFSADAAILAHAAMDLTSDLFTSHYTLGNIYAVSRRRSLALNSRYGGDWGVRGCAPGSRSPWLCRWKRDSRWKLPQRPSTGRCRAAGTGTHTHEHSSKGPSRGVSPHRRPLEYKLILEAPFPRGETTALQEEGRGRRRREEEEEEEEGGRGGGGGGDVRGGSRLLHAAPTDLQPRHLETGTGHREERPVVVVVTHVHARNDSARERRAGARSRGALKEEHTHSHTHSRSVRPCGGTAARASREWPARRLR</sequence>
<protein>
    <submittedName>
        <fullName evidence="2">Tetratricopeptide repeat protein 17</fullName>
    </submittedName>
</protein>
<organism evidence="2 3">
    <name type="scientific">Liparis tanakae</name>
    <name type="common">Tanaka's snailfish</name>
    <dbReference type="NCBI Taxonomy" id="230148"/>
    <lineage>
        <taxon>Eukaryota</taxon>
        <taxon>Metazoa</taxon>
        <taxon>Chordata</taxon>
        <taxon>Craniata</taxon>
        <taxon>Vertebrata</taxon>
        <taxon>Euteleostomi</taxon>
        <taxon>Actinopterygii</taxon>
        <taxon>Neopterygii</taxon>
        <taxon>Teleostei</taxon>
        <taxon>Neoteleostei</taxon>
        <taxon>Acanthomorphata</taxon>
        <taxon>Eupercaria</taxon>
        <taxon>Perciformes</taxon>
        <taxon>Cottioidei</taxon>
        <taxon>Cottales</taxon>
        <taxon>Liparidae</taxon>
        <taxon>Liparis</taxon>
    </lineage>
</organism>
<feature type="compositionally biased region" description="Basic and acidic residues" evidence="1">
    <location>
        <begin position="425"/>
        <end position="435"/>
    </location>
</feature>
<dbReference type="GO" id="GO:0030041">
    <property type="term" value="P:actin filament polymerization"/>
    <property type="evidence" value="ECO:0007669"/>
    <property type="project" value="TreeGrafter"/>
</dbReference>
<dbReference type="SUPFAM" id="SSF48452">
    <property type="entry name" value="TPR-like"/>
    <property type="match status" value="1"/>
</dbReference>
<evidence type="ECO:0000313" key="2">
    <source>
        <dbReference type="EMBL" id="TNN51326.1"/>
    </source>
</evidence>
<accession>A0A4Z2GCN0</accession>
<name>A0A4Z2GCN0_9TELE</name>
<dbReference type="InterPro" id="IPR011990">
    <property type="entry name" value="TPR-like_helical_dom_sf"/>
</dbReference>
<evidence type="ECO:0000313" key="3">
    <source>
        <dbReference type="Proteomes" id="UP000314294"/>
    </source>
</evidence>
<dbReference type="EMBL" id="SRLO01000586">
    <property type="protein sequence ID" value="TNN51326.1"/>
    <property type="molecule type" value="Genomic_DNA"/>
</dbReference>
<feature type="compositionally biased region" description="Basic and acidic residues" evidence="1">
    <location>
        <begin position="358"/>
        <end position="373"/>
    </location>
</feature>
<dbReference type="Proteomes" id="UP000314294">
    <property type="component" value="Unassembled WGS sequence"/>
</dbReference>
<comment type="caution">
    <text evidence="2">The sequence shown here is derived from an EMBL/GenBank/DDBJ whole genome shotgun (WGS) entry which is preliminary data.</text>
</comment>
<feature type="compositionally biased region" description="Basic and acidic residues" evidence="1">
    <location>
        <begin position="316"/>
        <end position="325"/>
    </location>
</feature>
<dbReference type="AlphaFoldDB" id="A0A4Z2GCN0"/>